<protein>
    <recommendedName>
        <fullName evidence="5">Thioredoxin domain-containing protein</fullName>
    </recommendedName>
</protein>
<name>A0ABY5DTC2_9ACTN</name>
<evidence type="ECO:0000256" key="2">
    <source>
        <dbReference type="SAM" id="SignalP"/>
    </source>
</evidence>
<dbReference type="Proteomes" id="UP001056035">
    <property type="component" value="Chromosome"/>
</dbReference>
<dbReference type="RefSeq" id="WP_254570688.1">
    <property type="nucleotide sequence ID" value="NZ_CP098502.1"/>
</dbReference>
<dbReference type="PROSITE" id="PS51257">
    <property type="entry name" value="PROKAR_LIPOPROTEIN"/>
    <property type="match status" value="1"/>
</dbReference>
<reference evidence="3 4" key="1">
    <citation type="submission" date="2022-06" db="EMBL/GenBank/DDBJ databases">
        <title>Paraconexibacter antarcticus.</title>
        <authorList>
            <person name="Kim C.S."/>
        </authorList>
    </citation>
    <scope>NUCLEOTIDE SEQUENCE [LARGE SCALE GENOMIC DNA]</scope>
    <source>
        <strain evidence="3 4">02-257</strain>
    </source>
</reference>
<organism evidence="3 4">
    <name type="scientific">Paraconexibacter antarcticus</name>
    <dbReference type="NCBI Taxonomy" id="2949664"/>
    <lineage>
        <taxon>Bacteria</taxon>
        <taxon>Bacillati</taxon>
        <taxon>Actinomycetota</taxon>
        <taxon>Thermoleophilia</taxon>
        <taxon>Solirubrobacterales</taxon>
        <taxon>Paraconexibacteraceae</taxon>
        <taxon>Paraconexibacter</taxon>
    </lineage>
</organism>
<proteinExistence type="predicted"/>
<dbReference type="EMBL" id="CP098502">
    <property type="protein sequence ID" value="UTI63972.1"/>
    <property type="molecule type" value="Genomic_DNA"/>
</dbReference>
<evidence type="ECO:0000313" key="4">
    <source>
        <dbReference type="Proteomes" id="UP001056035"/>
    </source>
</evidence>
<feature type="region of interest" description="Disordered" evidence="1">
    <location>
        <begin position="197"/>
        <end position="221"/>
    </location>
</feature>
<evidence type="ECO:0000313" key="3">
    <source>
        <dbReference type="EMBL" id="UTI63972.1"/>
    </source>
</evidence>
<accession>A0ABY5DTC2</accession>
<feature type="signal peptide" evidence="2">
    <location>
        <begin position="1"/>
        <end position="20"/>
    </location>
</feature>
<keyword evidence="4" id="KW-1185">Reference proteome</keyword>
<sequence length="339" mass="35352">MRFPLSVAPLVLVLATGCGSSSGTSTPTTSKAAAGPDASLPPALAAKLTAAEHPRAADFPATGGRSLQALAKLVAPGPRIGLAASVLLPGENRVAFGLIGADNRFVYGRSALYVASSPSAAAQGPFLAPADSFVPSAPFLSKTAAADTADIKAIYATQLTFRKAGSYAVLAVSRVGNRLLGAASTLKVQASSPIPGVGERPPAISTDTVASSGGDLSKIDTRLPHDDMHRVDFKDVIGKKPVVLLFATPQLCQSRVCGPVTDLELELEHTYGDRATFIHEEVYAQNDVSKGLRPQLRAFHLQTEPWLFTFDRRGRVAARLEGAFGINAFRAAVQAAIGR</sequence>
<evidence type="ECO:0000256" key="1">
    <source>
        <dbReference type="SAM" id="MobiDB-lite"/>
    </source>
</evidence>
<keyword evidence="2" id="KW-0732">Signal</keyword>
<gene>
    <name evidence="3" type="ORF">NBH00_21850</name>
</gene>
<feature type="chain" id="PRO_5045504167" description="Thioredoxin domain-containing protein" evidence="2">
    <location>
        <begin position="21"/>
        <end position="339"/>
    </location>
</feature>
<evidence type="ECO:0008006" key="5">
    <source>
        <dbReference type="Google" id="ProtNLM"/>
    </source>
</evidence>